<dbReference type="GO" id="GO:0035312">
    <property type="term" value="F:5'-3' DNA exonuclease activity"/>
    <property type="evidence" value="ECO:0007669"/>
    <property type="project" value="TreeGrafter"/>
</dbReference>
<dbReference type="GO" id="GO:0036297">
    <property type="term" value="P:interstrand cross-link repair"/>
    <property type="evidence" value="ECO:0007669"/>
    <property type="project" value="TreeGrafter"/>
</dbReference>
<accession>A0A9Q1GTF8</accession>
<comment type="similarity">
    <text evidence="2">Belongs to the DNA repair metallo-beta-lactamase (DRMBL) family.</text>
</comment>
<protein>
    <recommendedName>
        <fullName evidence="7">F-box domain-containing protein</fullName>
    </recommendedName>
</protein>
<sequence length="958" mass="108184">MKRRKRTHSTSSVTLPQEICCEILSRLPTKPLLRFRCVSKLWYSLIDDPYFVKINLINCPKNNQENAQLLVIEPADMFDARQLCTFRRGDTFRKISSLGLDVTWYEHYQVAGYIHGVFCMKKYRMETQVCEVFLWNPSIRKCLDLPLPHIAYIGMKLDVDLAFGYDPVRNEFKVIASLYAGGGIHIPQFVELYTLSKGFWRAIAIGKGPRAWSKDGPKVFLNGVTCWVGTDLMKATPKGKYTHLVSFDAHNEVFNYTELPDCEDVNAWEHQRFPVVVGESVALMEVFQTHSHIWVKEELRANNTSWSKRYSINLQLSHKFLHLKSDGELLFGEDKGVKSYNIENHETKVLAKSYRLTPVFAGVYIESLLIPRTRFVVDGFQNAGDFSISYFLSHFHSDNYSGLTSDWSAGIVFCSNTTARLAVDVLGVSPLLVVRLPMNEPVLIDGCELTLIDANHCPGAVQFLFKIPIGGGKFERFVHTGDFGYRPSMKIEPSLSQFVGCEALFLDITCCHPKFVFPSHEESIDYIVSVIERIGAENRNVKCKVLFLVAGDIVGKERALMEVSLRCGHKFHVNSRTMKTLKALGHADEGVFTEEESATEIHDVGWDLLGENWPYFQPNFVKIKGIIGESGHSKVVGFVLTGWSYEVKRNKFVVRIKDTLEIHLVPCNEHSSFSGLRDYVKFLKPKQVVPAVGSDVKYMDSKHAIKMQKHFAGLVDEIANEQQCSVGFWHESVGKSNNEIDDKVVGLDNVMKRTSQEQNVSEMKTGPGTDYVSILCPSASQEPSAQHLGLLTDEEKEEIVQELRYCLPIWVPEDQMLELIKSYGRDIVDAVSYFYEHETEFHEQSANNFSPSQSNSKSDYTSVVVPRSDEETAPKVVKMSNQNLKFPPLKPSVGNSVSPAKKRKNPGNKHNRKVKVNSDIQASGIKQSTITKFFSKTSNVYQRGSTAPVSGRCTAKNS</sequence>
<dbReference type="SUPFAM" id="SSF81383">
    <property type="entry name" value="F-box domain"/>
    <property type="match status" value="1"/>
</dbReference>
<evidence type="ECO:0000256" key="4">
    <source>
        <dbReference type="ARBA" id="ARBA00023204"/>
    </source>
</evidence>
<dbReference type="Gene3D" id="3.40.50.12650">
    <property type="match status" value="1"/>
</dbReference>
<name>A0A9Q1GTF8_9CARY</name>
<evidence type="ECO:0000259" key="7">
    <source>
        <dbReference type="PROSITE" id="PS50181"/>
    </source>
</evidence>
<dbReference type="PANTHER" id="PTHR23240:SF35">
    <property type="entry name" value="DNA REPAIR METALLO-BETA-LACTAMASE FAMILY PROTEIN-RELATED"/>
    <property type="match status" value="1"/>
</dbReference>
<keyword evidence="9" id="KW-1185">Reference proteome</keyword>
<feature type="compositionally biased region" description="Polar residues" evidence="6">
    <location>
        <begin position="939"/>
        <end position="948"/>
    </location>
</feature>
<dbReference type="Pfam" id="PF07522">
    <property type="entry name" value="DRMBL"/>
    <property type="match status" value="1"/>
</dbReference>
<keyword evidence="4" id="KW-0234">DNA repair</keyword>
<dbReference type="GO" id="GO:0006303">
    <property type="term" value="P:double-strand break repair via nonhomologous end joining"/>
    <property type="evidence" value="ECO:0007669"/>
    <property type="project" value="TreeGrafter"/>
</dbReference>
<evidence type="ECO:0000313" key="8">
    <source>
        <dbReference type="EMBL" id="KAJ8424283.1"/>
    </source>
</evidence>
<dbReference type="EMBL" id="JAKOGI010001716">
    <property type="protein sequence ID" value="KAJ8424283.1"/>
    <property type="molecule type" value="Genomic_DNA"/>
</dbReference>
<evidence type="ECO:0000256" key="6">
    <source>
        <dbReference type="SAM" id="MobiDB-lite"/>
    </source>
</evidence>
<dbReference type="Gene3D" id="3.60.15.10">
    <property type="entry name" value="Ribonuclease Z/Hydroxyacylglutathione hydrolase-like"/>
    <property type="match status" value="1"/>
</dbReference>
<feature type="compositionally biased region" description="Polar residues" evidence="6">
    <location>
        <begin position="844"/>
        <end position="861"/>
    </location>
</feature>
<feature type="region of interest" description="Disordered" evidence="6">
    <location>
        <begin position="843"/>
        <end position="921"/>
    </location>
</feature>
<dbReference type="InterPro" id="IPR036866">
    <property type="entry name" value="RibonucZ/Hydroxyglut_hydro"/>
</dbReference>
<proteinExistence type="inferred from homology"/>
<dbReference type="CDD" id="cd22157">
    <property type="entry name" value="F-box_AtFBW1-like"/>
    <property type="match status" value="1"/>
</dbReference>
<dbReference type="GO" id="GO:0005634">
    <property type="term" value="C:nucleus"/>
    <property type="evidence" value="ECO:0007669"/>
    <property type="project" value="UniProtKB-SubCell"/>
</dbReference>
<comment type="caution">
    <text evidence="8">The sequence shown here is derived from an EMBL/GenBank/DDBJ whole genome shotgun (WGS) entry which is preliminary data.</text>
</comment>
<evidence type="ECO:0000256" key="2">
    <source>
        <dbReference type="ARBA" id="ARBA00010304"/>
    </source>
</evidence>
<dbReference type="Pfam" id="PF00646">
    <property type="entry name" value="F-box"/>
    <property type="match status" value="1"/>
</dbReference>
<organism evidence="8 9">
    <name type="scientific">Carnegiea gigantea</name>
    <dbReference type="NCBI Taxonomy" id="171969"/>
    <lineage>
        <taxon>Eukaryota</taxon>
        <taxon>Viridiplantae</taxon>
        <taxon>Streptophyta</taxon>
        <taxon>Embryophyta</taxon>
        <taxon>Tracheophyta</taxon>
        <taxon>Spermatophyta</taxon>
        <taxon>Magnoliopsida</taxon>
        <taxon>eudicotyledons</taxon>
        <taxon>Gunneridae</taxon>
        <taxon>Pentapetalae</taxon>
        <taxon>Caryophyllales</taxon>
        <taxon>Cactineae</taxon>
        <taxon>Cactaceae</taxon>
        <taxon>Cactoideae</taxon>
        <taxon>Echinocereeae</taxon>
        <taxon>Carnegiea</taxon>
    </lineage>
</organism>
<dbReference type="GO" id="GO:0003684">
    <property type="term" value="F:damaged DNA binding"/>
    <property type="evidence" value="ECO:0007669"/>
    <property type="project" value="TreeGrafter"/>
</dbReference>
<feature type="compositionally biased region" description="Basic residues" evidence="6">
    <location>
        <begin position="900"/>
        <end position="915"/>
    </location>
</feature>
<dbReference type="NCBIfam" id="TIGR01640">
    <property type="entry name" value="F_box_assoc_1"/>
    <property type="match status" value="1"/>
</dbReference>
<dbReference type="PROSITE" id="PS50181">
    <property type="entry name" value="FBOX"/>
    <property type="match status" value="1"/>
</dbReference>
<dbReference type="InterPro" id="IPR036047">
    <property type="entry name" value="F-box-like_dom_sf"/>
</dbReference>
<dbReference type="Gene3D" id="1.20.1280.50">
    <property type="match status" value="1"/>
</dbReference>
<dbReference type="InterPro" id="IPR011084">
    <property type="entry name" value="DRMBL"/>
</dbReference>
<dbReference type="AlphaFoldDB" id="A0A9Q1GTF8"/>
<dbReference type="PANTHER" id="PTHR23240">
    <property type="entry name" value="DNA CROSS-LINK REPAIR PROTEIN PSO2/SNM1-RELATED"/>
    <property type="match status" value="1"/>
</dbReference>
<dbReference type="Pfam" id="PF08268">
    <property type="entry name" value="FBA_3"/>
    <property type="match status" value="1"/>
</dbReference>
<feature type="region of interest" description="Disordered" evidence="6">
    <location>
        <begin position="939"/>
        <end position="958"/>
    </location>
</feature>
<dbReference type="InterPro" id="IPR001810">
    <property type="entry name" value="F-box_dom"/>
</dbReference>
<evidence type="ECO:0000256" key="1">
    <source>
        <dbReference type="ARBA" id="ARBA00004123"/>
    </source>
</evidence>
<evidence type="ECO:0000256" key="5">
    <source>
        <dbReference type="ARBA" id="ARBA00023242"/>
    </source>
</evidence>
<dbReference type="CDD" id="cd16273">
    <property type="entry name" value="SNM1A-1C-like_MBL-fold"/>
    <property type="match status" value="1"/>
</dbReference>
<dbReference type="OrthoDB" id="206088at2759"/>
<keyword evidence="5" id="KW-0539">Nucleus</keyword>
<dbReference type="InterPro" id="IPR013187">
    <property type="entry name" value="F-box-assoc_dom_typ3"/>
</dbReference>
<gene>
    <name evidence="8" type="ORF">Cgig2_003265</name>
</gene>
<feature type="domain" description="F-box" evidence="7">
    <location>
        <begin position="9"/>
        <end position="54"/>
    </location>
</feature>
<evidence type="ECO:0000313" key="9">
    <source>
        <dbReference type="Proteomes" id="UP001153076"/>
    </source>
</evidence>
<dbReference type="SMART" id="SM00256">
    <property type="entry name" value="FBOX"/>
    <property type="match status" value="1"/>
</dbReference>
<dbReference type="InterPro" id="IPR017451">
    <property type="entry name" value="F-box-assoc_interact_dom"/>
</dbReference>
<evidence type="ECO:0000256" key="3">
    <source>
        <dbReference type="ARBA" id="ARBA00022763"/>
    </source>
</evidence>
<reference evidence="8" key="1">
    <citation type="submission" date="2022-04" db="EMBL/GenBank/DDBJ databases">
        <title>Carnegiea gigantea Genome sequencing and assembly v2.</title>
        <authorList>
            <person name="Copetti D."/>
            <person name="Sanderson M.J."/>
            <person name="Burquez A."/>
            <person name="Wojciechowski M.F."/>
        </authorList>
    </citation>
    <scope>NUCLEOTIDE SEQUENCE</scope>
    <source>
        <strain evidence="8">SGP5-SGP5p</strain>
        <tissue evidence="8">Aerial part</tissue>
    </source>
</reference>
<dbReference type="Proteomes" id="UP001153076">
    <property type="component" value="Unassembled WGS sequence"/>
</dbReference>
<keyword evidence="3" id="KW-0227">DNA damage</keyword>
<dbReference type="SUPFAM" id="SSF56281">
    <property type="entry name" value="Metallo-hydrolase/oxidoreductase"/>
    <property type="match status" value="1"/>
</dbReference>
<comment type="subcellular location">
    <subcellularLocation>
        <location evidence="1">Nucleus</location>
    </subcellularLocation>
</comment>